<dbReference type="AlphaFoldDB" id="A0A1G4SWZ0"/>
<dbReference type="RefSeq" id="WP_170828341.1">
    <property type="nucleotide sequence ID" value="NZ_CBCRYE010000003.1"/>
</dbReference>
<dbReference type="PANTHER" id="PTHR23028:SF134">
    <property type="entry name" value="PUTATIVE (AFU_ORTHOLOGUE AFUA_4G08520)-RELATED"/>
    <property type="match status" value="1"/>
</dbReference>
<keyword evidence="3" id="KW-0378">Hydrolase</keyword>
<keyword evidence="3" id="KW-0808">Transferase</keyword>
<dbReference type="Pfam" id="PF01757">
    <property type="entry name" value="Acyl_transf_3"/>
    <property type="match status" value="1"/>
</dbReference>
<feature type="transmembrane region" description="Helical" evidence="1">
    <location>
        <begin position="210"/>
        <end position="227"/>
    </location>
</feature>
<sequence length="395" mass="42785">MSKHRFVVLDAVRGVCALAVMAFHFTGHTDFPNAVVAVDLFFMLSGFVICASYGQRVERGEITFSQLIMKRLIRLYPMFLLGLALGSLTLIVMRANGYTTISNFEILGAAVFNSLFMPLINTISIHNFGNLQPAIGSIAPANGALWSLFFEAFISLCMMAFINRRPRELAMICVLALVFWFILGLALNISAHSRTLQIMGGYTSGNVMLGYPRVIFGFSVGVLIYKLTEGTTPAGLALLKMRASLGLFAKSPVMLIILTIAALCITYDLRGMVYLASLIVLCPLILLLGSGMTAPGRIVAGISNALGWLSYPLYCLHIPVGNLISVWLHGIRADAPLAFQLDFPLVASAASILLAVIAGLAIDEPVRKWLTRRFDNGGAVVRKTSGRTEPGKTTS</sequence>
<evidence type="ECO:0000313" key="3">
    <source>
        <dbReference type="EMBL" id="SCW73105.1"/>
    </source>
</evidence>
<evidence type="ECO:0000313" key="4">
    <source>
        <dbReference type="Proteomes" id="UP000199150"/>
    </source>
</evidence>
<keyword evidence="1" id="KW-0472">Membrane</keyword>
<keyword evidence="1" id="KW-0812">Transmembrane</keyword>
<dbReference type="STRING" id="260084.SAMN02927928_3023"/>
<proteinExistence type="predicted"/>
<dbReference type="InterPro" id="IPR002656">
    <property type="entry name" value="Acyl_transf_3_dom"/>
</dbReference>
<dbReference type="PANTHER" id="PTHR23028">
    <property type="entry name" value="ACETYLTRANSFERASE"/>
    <property type="match status" value="1"/>
</dbReference>
<dbReference type="InterPro" id="IPR050879">
    <property type="entry name" value="Acyltransferase_3"/>
</dbReference>
<feature type="transmembrane region" description="Helical" evidence="1">
    <location>
        <begin position="144"/>
        <end position="163"/>
    </location>
</feature>
<feature type="transmembrane region" description="Helical" evidence="1">
    <location>
        <begin position="272"/>
        <end position="291"/>
    </location>
</feature>
<dbReference type="GO" id="GO:0016747">
    <property type="term" value="F:acyltransferase activity, transferring groups other than amino-acyl groups"/>
    <property type="evidence" value="ECO:0007669"/>
    <property type="project" value="InterPro"/>
</dbReference>
<feature type="domain" description="Acyltransferase 3" evidence="2">
    <location>
        <begin position="9"/>
        <end position="356"/>
    </location>
</feature>
<keyword evidence="3" id="KW-0012">Acyltransferase</keyword>
<feature type="transmembrane region" description="Helical" evidence="1">
    <location>
        <begin position="247"/>
        <end position="265"/>
    </location>
</feature>
<feature type="transmembrane region" description="Helical" evidence="1">
    <location>
        <begin position="169"/>
        <end position="189"/>
    </location>
</feature>
<evidence type="ECO:0000259" key="2">
    <source>
        <dbReference type="Pfam" id="PF01757"/>
    </source>
</evidence>
<feature type="transmembrane region" description="Helical" evidence="1">
    <location>
        <begin position="31"/>
        <end position="54"/>
    </location>
</feature>
<keyword evidence="4" id="KW-1185">Reference proteome</keyword>
<keyword evidence="1" id="KW-1133">Transmembrane helix</keyword>
<name>A0A1G4SWZ0_9CAUL</name>
<feature type="transmembrane region" description="Helical" evidence="1">
    <location>
        <begin position="311"/>
        <end position="331"/>
    </location>
</feature>
<dbReference type="Proteomes" id="UP000199150">
    <property type="component" value="Unassembled WGS sequence"/>
</dbReference>
<accession>A0A1G4SWZ0</accession>
<feature type="transmembrane region" description="Helical" evidence="1">
    <location>
        <begin position="7"/>
        <end position="25"/>
    </location>
</feature>
<organism evidence="3 4">
    <name type="scientific">Asticcacaulis taihuensis</name>
    <dbReference type="NCBI Taxonomy" id="260084"/>
    <lineage>
        <taxon>Bacteria</taxon>
        <taxon>Pseudomonadati</taxon>
        <taxon>Pseudomonadota</taxon>
        <taxon>Alphaproteobacteria</taxon>
        <taxon>Caulobacterales</taxon>
        <taxon>Caulobacteraceae</taxon>
        <taxon>Asticcacaulis</taxon>
    </lineage>
</organism>
<evidence type="ECO:0000256" key="1">
    <source>
        <dbReference type="SAM" id="Phobius"/>
    </source>
</evidence>
<reference evidence="4" key="1">
    <citation type="submission" date="2016-10" db="EMBL/GenBank/DDBJ databases">
        <authorList>
            <person name="Varghese N."/>
            <person name="Submissions S."/>
        </authorList>
    </citation>
    <scope>NUCLEOTIDE SEQUENCE [LARGE SCALE GENOMIC DNA]</scope>
    <source>
        <strain evidence="4">CGMCC 1.3431</strain>
    </source>
</reference>
<protein>
    <submittedName>
        <fullName evidence="3">Peptidoglycan/LPS O-acetylase OafA/YrhL, contains acyltransferase and SGNH-hydrolase domains</fullName>
    </submittedName>
</protein>
<feature type="transmembrane region" description="Helical" evidence="1">
    <location>
        <begin position="343"/>
        <end position="362"/>
    </location>
</feature>
<dbReference type="GO" id="GO:0016787">
    <property type="term" value="F:hydrolase activity"/>
    <property type="evidence" value="ECO:0007669"/>
    <property type="project" value="UniProtKB-KW"/>
</dbReference>
<gene>
    <name evidence="3" type="ORF">SAMN02927928_3023</name>
</gene>
<dbReference type="EMBL" id="FMTS01000005">
    <property type="protein sequence ID" value="SCW73105.1"/>
    <property type="molecule type" value="Genomic_DNA"/>
</dbReference>
<feature type="transmembrane region" description="Helical" evidence="1">
    <location>
        <begin position="75"/>
        <end position="95"/>
    </location>
</feature>